<proteinExistence type="predicted"/>
<comment type="caution">
    <text evidence="2">The sequence shown here is derived from an EMBL/GenBank/DDBJ whole genome shotgun (WGS) entry which is preliminary data.</text>
</comment>
<evidence type="ECO:0000313" key="2">
    <source>
        <dbReference type="EMBL" id="CAA7047379.1"/>
    </source>
</evidence>
<evidence type="ECO:0000256" key="1">
    <source>
        <dbReference type="SAM" id="Phobius"/>
    </source>
</evidence>
<feature type="transmembrane region" description="Helical" evidence="1">
    <location>
        <begin position="67"/>
        <end position="86"/>
    </location>
</feature>
<keyword evidence="1" id="KW-0812">Transmembrane</keyword>
<keyword evidence="1" id="KW-1133">Transmembrane helix</keyword>
<organism evidence="2 3">
    <name type="scientific">Microthlaspi erraticum</name>
    <dbReference type="NCBI Taxonomy" id="1685480"/>
    <lineage>
        <taxon>Eukaryota</taxon>
        <taxon>Viridiplantae</taxon>
        <taxon>Streptophyta</taxon>
        <taxon>Embryophyta</taxon>
        <taxon>Tracheophyta</taxon>
        <taxon>Spermatophyta</taxon>
        <taxon>Magnoliopsida</taxon>
        <taxon>eudicotyledons</taxon>
        <taxon>Gunneridae</taxon>
        <taxon>Pentapetalae</taxon>
        <taxon>rosids</taxon>
        <taxon>malvids</taxon>
        <taxon>Brassicales</taxon>
        <taxon>Brassicaceae</taxon>
        <taxon>Coluteocarpeae</taxon>
        <taxon>Microthlaspi</taxon>
    </lineage>
</organism>
<keyword evidence="3" id="KW-1185">Reference proteome</keyword>
<dbReference type="OrthoDB" id="1750965at2759"/>
<protein>
    <submittedName>
        <fullName evidence="2">Uncharacterized protein</fullName>
    </submittedName>
</protein>
<dbReference type="AlphaFoldDB" id="A0A6D2K299"/>
<gene>
    <name evidence="2" type="ORF">MERR_LOCUS34614</name>
</gene>
<evidence type="ECO:0000313" key="3">
    <source>
        <dbReference type="Proteomes" id="UP000467841"/>
    </source>
</evidence>
<reference evidence="2" key="1">
    <citation type="submission" date="2020-01" db="EMBL/GenBank/DDBJ databases">
        <authorList>
            <person name="Mishra B."/>
        </authorList>
    </citation>
    <scope>NUCLEOTIDE SEQUENCE [LARGE SCALE GENOMIC DNA]</scope>
</reference>
<sequence>MNKQCLYDLCLKVSDLILTTGCWKSGLLRELFPPADVVRRESMEIGNIPDKNIWSYTKHGAYTVKSGYWFVANHIGLWLLILPRVWQISILPSARWSFMAS</sequence>
<name>A0A6D2K299_9BRAS</name>
<dbReference type="Proteomes" id="UP000467841">
    <property type="component" value="Unassembled WGS sequence"/>
</dbReference>
<accession>A0A6D2K299</accession>
<keyword evidence="1" id="KW-0472">Membrane</keyword>
<dbReference type="EMBL" id="CACVBM020001373">
    <property type="protein sequence ID" value="CAA7047379.1"/>
    <property type="molecule type" value="Genomic_DNA"/>
</dbReference>